<feature type="transmembrane region" description="Helical" evidence="1">
    <location>
        <begin position="273"/>
        <end position="292"/>
    </location>
</feature>
<evidence type="ECO:0000256" key="1">
    <source>
        <dbReference type="SAM" id="Phobius"/>
    </source>
</evidence>
<sequence length="408" mass="42945">MSRTPSMQPPLRPWPRPFRRTSAADAAAAPGLGGRLAICRDVLDIVWKLLPLWLVVPGLGIWLYLRDAGWESLFLDAVVSWSGLGVLLAAGVLGCLLPTLFIVSPALIFFGGLRDTLADRAARGARFSATARLAAMTMLGWLAVLAGARGRIDAIERWMPGAGIGGYLLAGGVLCLGGMLLAAVLARKPLRREWEAQAGFGRWLACAAGLGAALMLTSLAPFLVLVALLEPLADALGFVFTLALVLALTFALSFLPVLALLSTPAQASRRGKMTVWTIVVFGVVVLLAGQYGSLVQWVLKPMGVYQTGPMMYLLVKPEAAAAASAAGLPPVSVKGAQAVRGYQRFALGGVLLLCQQARTPPGQARGAGCVALRRDAAIPYLQAPAVATPGIERPRAKRPRRMETGVSG</sequence>
<dbReference type="Proteomes" id="UP000507979">
    <property type="component" value="Unassembled WGS sequence"/>
</dbReference>
<proteinExistence type="predicted"/>
<accession>A0A6J5BM56</accession>
<organism evidence="2 3">
    <name type="scientific">Achromobacter insuavis</name>
    <dbReference type="NCBI Taxonomy" id="1287735"/>
    <lineage>
        <taxon>Bacteria</taxon>
        <taxon>Pseudomonadati</taxon>
        <taxon>Pseudomonadota</taxon>
        <taxon>Betaproteobacteria</taxon>
        <taxon>Burkholderiales</taxon>
        <taxon>Alcaligenaceae</taxon>
        <taxon>Achromobacter</taxon>
    </lineage>
</organism>
<feature type="transmembrane region" description="Helical" evidence="1">
    <location>
        <begin position="207"/>
        <end position="229"/>
    </location>
</feature>
<keyword evidence="3" id="KW-1185">Reference proteome</keyword>
<evidence type="ECO:0000313" key="2">
    <source>
        <dbReference type="EMBL" id="CAB3708720.1"/>
    </source>
</evidence>
<gene>
    <name evidence="2" type="ORF">LMG26845_05649</name>
</gene>
<dbReference type="RefSeq" id="WP_156349952.1">
    <property type="nucleotide sequence ID" value="NZ_JAJLPV010000026.1"/>
</dbReference>
<dbReference type="EMBL" id="CADIJR010000101">
    <property type="protein sequence ID" value="CAB3708720.1"/>
    <property type="molecule type" value="Genomic_DNA"/>
</dbReference>
<keyword evidence="1" id="KW-1133">Transmembrane helix</keyword>
<name>A0A6J5BM56_9BURK</name>
<dbReference type="AlphaFoldDB" id="A0A6J5BM56"/>
<protein>
    <submittedName>
        <fullName evidence="2">Uncharacterized protein</fullName>
    </submittedName>
</protein>
<feature type="transmembrane region" description="Helical" evidence="1">
    <location>
        <begin position="164"/>
        <end position="186"/>
    </location>
</feature>
<keyword evidence="1" id="KW-0812">Transmembrane</keyword>
<feature type="transmembrane region" description="Helical" evidence="1">
    <location>
        <begin position="85"/>
        <end position="113"/>
    </location>
</feature>
<feature type="transmembrane region" description="Helical" evidence="1">
    <location>
        <begin position="45"/>
        <end position="65"/>
    </location>
</feature>
<feature type="transmembrane region" description="Helical" evidence="1">
    <location>
        <begin position="235"/>
        <end position="261"/>
    </location>
</feature>
<keyword evidence="1" id="KW-0472">Membrane</keyword>
<evidence type="ECO:0000313" key="3">
    <source>
        <dbReference type="Proteomes" id="UP000507979"/>
    </source>
</evidence>
<feature type="transmembrane region" description="Helical" evidence="1">
    <location>
        <begin position="133"/>
        <end position="152"/>
    </location>
</feature>
<reference evidence="2 3" key="1">
    <citation type="submission" date="2020-04" db="EMBL/GenBank/DDBJ databases">
        <authorList>
            <person name="De Canck E."/>
        </authorList>
    </citation>
    <scope>NUCLEOTIDE SEQUENCE [LARGE SCALE GENOMIC DNA]</scope>
    <source>
        <strain evidence="2 3">LMG 26845</strain>
    </source>
</reference>